<reference evidence="1 2" key="1">
    <citation type="journal article" date="2018" name="Front. Plant Sci.">
        <title>Red Clover (Trifolium pratense) and Zigzag Clover (T. medium) - A Picture of Genomic Similarities and Differences.</title>
        <authorList>
            <person name="Dluhosova J."/>
            <person name="Istvanek J."/>
            <person name="Nedelnik J."/>
            <person name="Repkova J."/>
        </authorList>
    </citation>
    <scope>NUCLEOTIDE SEQUENCE [LARGE SCALE GENOMIC DNA]</scope>
    <source>
        <strain evidence="2">cv. 10/8</strain>
        <tissue evidence="1">Leaf</tissue>
    </source>
</reference>
<organism evidence="1 2">
    <name type="scientific">Trifolium medium</name>
    <dbReference type="NCBI Taxonomy" id="97028"/>
    <lineage>
        <taxon>Eukaryota</taxon>
        <taxon>Viridiplantae</taxon>
        <taxon>Streptophyta</taxon>
        <taxon>Embryophyta</taxon>
        <taxon>Tracheophyta</taxon>
        <taxon>Spermatophyta</taxon>
        <taxon>Magnoliopsida</taxon>
        <taxon>eudicotyledons</taxon>
        <taxon>Gunneridae</taxon>
        <taxon>Pentapetalae</taxon>
        <taxon>rosids</taxon>
        <taxon>fabids</taxon>
        <taxon>Fabales</taxon>
        <taxon>Fabaceae</taxon>
        <taxon>Papilionoideae</taxon>
        <taxon>50 kb inversion clade</taxon>
        <taxon>NPAAA clade</taxon>
        <taxon>Hologalegina</taxon>
        <taxon>IRL clade</taxon>
        <taxon>Trifolieae</taxon>
        <taxon>Trifolium</taxon>
    </lineage>
</organism>
<name>A0A392UUI2_9FABA</name>
<evidence type="ECO:0000313" key="1">
    <source>
        <dbReference type="EMBL" id="MCI78649.1"/>
    </source>
</evidence>
<sequence length="27" mass="2916">SPTEISHRYEAPSAAILANAPILPPHY</sequence>
<dbReference type="EMBL" id="LXQA010955672">
    <property type="protein sequence ID" value="MCI78649.1"/>
    <property type="molecule type" value="Genomic_DNA"/>
</dbReference>
<comment type="caution">
    <text evidence="1">The sequence shown here is derived from an EMBL/GenBank/DDBJ whole genome shotgun (WGS) entry which is preliminary data.</text>
</comment>
<dbReference type="AlphaFoldDB" id="A0A392UUI2"/>
<feature type="non-terminal residue" evidence="1">
    <location>
        <position position="1"/>
    </location>
</feature>
<evidence type="ECO:0000313" key="2">
    <source>
        <dbReference type="Proteomes" id="UP000265520"/>
    </source>
</evidence>
<proteinExistence type="predicted"/>
<protein>
    <submittedName>
        <fullName evidence="1">Uncharacterized protein</fullName>
    </submittedName>
</protein>
<keyword evidence="2" id="KW-1185">Reference proteome</keyword>
<accession>A0A392UUI2</accession>
<gene>
    <name evidence="1" type="ORF">A2U01_0099920</name>
</gene>
<dbReference type="Proteomes" id="UP000265520">
    <property type="component" value="Unassembled WGS sequence"/>
</dbReference>